<organism evidence="2 3">
    <name type="scientific">Peribacillus simplex</name>
    <dbReference type="NCBI Taxonomy" id="1478"/>
    <lineage>
        <taxon>Bacteria</taxon>
        <taxon>Bacillati</taxon>
        <taxon>Bacillota</taxon>
        <taxon>Bacilli</taxon>
        <taxon>Bacillales</taxon>
        <taxon>Bacillaceae</taxon>
        <taxon>Peribacillus</taxon>
    </lineage>
</organism>
<dbReference type="InterPro" id="IPR037167">
    <property type="entry name" value="Peptidase_S11_C_sf"/>
</dbReference>
<sequence length="84" mass="9329">MGVTSEPISVLTAKNGTAKDFTKKITLDKDLDAPIKKGDEIGTLELKKNGKVYVESPIVAKETVENASWWHLYKRAFGMFTQAK</sequence>
<dbReference type="EMBL" id="CAKKMG010000137">
    <property type="protein sequence ID" value="CAH0311338.1"/>
    <property type="molecule type" value="Genomic_DNA"/>
</dbReference>
<keyword evidence="2" id="KW-0378">Hydrolase</keyword>
<dbReference type="SUPFAM" id="SSF69189">
    <property type="entry name" value="Penicillin-binding protein associated domain"/>
    <property type="match status" value="1"/>
</dbReference>
<accession>A0A9W4L8D1</accession>
<evidence type="ECO:0000259" key="1">
    <source>
        <dbReference type="SMART" id="SM00936"/>
    </source>
</evidence>
<dbReference type="GO" id="GO:0009002">
    <property type="term" value="F:serine-type D-Ala-D-Ala carboxypeptidase activity"/>
    <property type="evidence" value="ECO:0007669"/>
    <property type="project" value="UniProtKB-EC"/>
</dbReference>
<proteinExistence type="predicted"/>
<evidence type="ECO:0000313" key="2">
    <source>
        <dbReference type="EMBL" id="CAH0311338.1"/>
    </source>
</evidence>
<protein>
    <submittedName>
        <fullName evidence="2">D-alanyl-D-alanine carboxypeptidase DacF</fullName>
        <ecNumber evidence="2">3.4.16.4</ecNumber>
    </submittedName>
</protein>
<dbReference type="AlphaFoldDB" id="A0A9W4L8D1"/>
<dbReference type="InterPro" id="IPR012907">
    <property type="entry name" value="Peptidase_S11_C"/>
</dbReference>
<feature type="domain" description="Peptidase S11 D-Ala-D-Ala carboxypeptidase A C-terminal" evidence="1">
    <location>
        <begin position="1"/>
        <end position="66"/>
    </location>
</feature>
<dbReference type="GO" id="GO:0006508">
    <property type="term" value="P:proteolysis"/>
    <property type="evidence" value="ECO:0007669"/>
    <property type="project" value="InterPro"/>
</dbReference>
<comment type="caution">
    <text evidence="2">The sequence shown here is derived from an EMBL/GenBank/DDBJ whole genome shotgun (WGS) entry which is preliminary data.</text>
</comment>
<dbReference type="InterPro" id="IPR015956">
    <property type="entry name" value="Peniciliin-bd_prot_C_sf"/>
</dbReference>
<dbReference type="Proteomes" id="UP000789326">
    <property type="component" value="Unassembled WGS sequence"/>
</dbReference>
<name>A0A9W4L8D1_9BACI</name>
<dbReference type="EC" id="3.4.16.4" evidence="2"/>
<gene>
    <name evidence="2" type="primary">dacF</name>
    <name evidence="2" type="ORF">SRABI133_04953</name>
</gene>
<dbReference type="SMART" id="SM00936">
    <property type="entry name" value="PBP5_C"/>
    <property type="match status" value="1"/>
</dbReference>
<keyword evidence="2" id="KW-0645">Protease</keyword>
<dbReference type="Pfam" id="PF07943">
    <property type="entry name" value="PBP5_C"/>
    <property type="match status" value="1"/>
</dbReference>
<reference evidence="2" key="1">
    <citation type="submission" date="2021-11" db="EMBL/GenBank/DDBJ databases">
        <authorList>
            <person name="Bulgarelli D."/>
        </authorList>
    </citation>
    <scope>NUCLEOTIDE SEQUENCE</scope>
    <source>
        <strain evidence="2">Bi133</strain>
    </source>
</reference>
<evidence type="ECO:0000313" key="3">
    <source>
        <dbReference type="Proteomes" id="UP000789326"/>
    </source>
</evidence>
<keyword evidence="2" id="KW-0121">Carboxypeptidase</keyword>
<dbReference type="Gene3D" id="2.60.410.10">
    <property type="entry name" value="D-Ala-D-Ala carboxypeptidase, C-terminal domain"/>
    <property type="match status" value="1"/>
</dbReference>